<dbReference type="EMBL" id="WHOE01000026">
    <property type="protein sequence ID" value="MPW14291.1"/>
    <property type="molecule type" value="Genomic_DNA"/>
</dbReference>
<dbReference type="Proteomes" id="UP000430466">
    <property type="component" value="Unassembled WGS sequence"/>
</dbReference>
<keyword evidence="1" id="KW-1133">Transmembrane helix</keyword>
<comment type="caution">
    <text evidence="2">The sequence shown here is derived from an EMBL/GenBank/DDBJ whole genome shotgun (WGS) entry which is preliminary data.</text>
</comment>
<sequence length="87" mass="9492">MTKNNKNINLVLIFIKKVIIIILIILIKILGCNLMKKLFLSLVVLASVGAGLFAGTQTKVSAATYRVNHHFIYTLPGGDCGQHNGQN</sequence>
<proteinExistence type="predicted"/>
<protein>
    <submittedName>
        <fullName evidence="2">Uncharacterized protein</fullName>
    </submittedName>
</protein>
<feature type="transmembrane region" description="Helical" evidence="1">
    <location>
        <begin position="38"/>
        <end position="56"/>
    </location>
</feature>
<organism evidence="2 3">
    <name type="scientific">Lactobacillus helveticus</name>
    <name type="common">Lactobacillus suntoryeus</name>
    <dbReference type="NCBI Taxonomy" id="1587"/>
    <lineage>
        <taxon>Bacteria</taxon>
        <taxon>Bacillati</taxon>
        <taxon>Bacillota</taxon>
        <taxon>Bacilli</taxon>
        <taxon>Lactobacillales</taxon>
        <taxon>Lactobacillaceae</taxon>
        <taxon>Lactobacillus</taxon>
    </lineage>
</organism>
<accession>A0A6A7K125</accession>
<evidence type="ECO:0000256" key="1">
    <source>
        <dbReference type="SAM" id="Phobius"/>
    </source>
</evidence>
<evidence type="ECO:0000313" key="3">
    <source>
        <dbReference type="Proteomes" id="UP000430466"/>
    </source>
</evidence>
<keyword evidence="1" id="KW-0472">Membrane</keyword>
<dbReference type="AlphaFoldDB" id="A0A6A7K125"/>
<gene>
    <name evidence="2" type="ORF">GDZ32_04625</name>
</gene>
<reference evidence="2 3" key="1">
    <citation type="submission" date="2019-10" db="EMBL/GenBank/DDBJ databases">
        <title>Draft genome sequences of Lactobacillus strains.</title>
        <authorList>
            <person name="Cho G.-S."/>
            <person name="Fagbemigun O."/>
            <person name="Brinks E."/>
            <person name="Franz C.M.A.P."/>
        </authorList>
    </citation>
    <scope>NUCLEOTIDE SEQUENCE [LARGE SCALE GENOMIC DNA]</scope>
    <source>
        <strain evidence="2 3">313</strain>
    </source>
</reference>
<name>A0A6A7K125_LACHE</name>
<evidence type="ECO:0000313" key="2">
    <source>
        <dbReference type="EMBL" id="MPW14291.1"/>
    </source>
</evidence>
<feature type="transmembrane region" description="Helical" evidence="1">
    <location>
        <begin position="12"/>
        <end position="31"/>
    </location>
</feature>
<keyword evidence="1" id="KW-0812">Transmembrane</keyword>